<organism evidence="1 2">
    <name type="scientific">Sphingomonas taxi</name>
    <dbReference type="NCBI Taxonomy" id="1549858"/>
    <lineage>
        <taxon>Bacteria</taxon>
        <taxon>Pseudomonadati</taxon>
        <taxon>Pseudomonadota</taxon>
        <taxon>Alphaproteobacteria</taxon>
        <taxon>Sphingomonadales</taxon>
        <taxon>Sphingomonadaceae</taxon>
        <taxon>Sphingomonas</taxon>
    </lineage>
</organism>
<dbReference type="KEGG" id="stax:MC45_02665"/>
<dbReference type="EMBL" id="CP009571">
    <property type="protein sequence ID" value="AIT05482.1"/>
    <property type="molecule type" value="Genomic_DNA"/>
</dbReference>
<evidence type="ECO:0000313" key="2">
    <source>
        <dbReference type="Proteomes" id="UP000033200"/>
    </source>
</evidence>
<keyword evidence="2" id="KW-1185">Reference proteome</keyword>
<dbReference type="RefSeq" id="WP_038659170.1">
    <property type="nucleotide sequence ID" value="NZ_CP009571.1"/>
</dbReference>
<reference evidence="1 2" key="1">
    <citation type="submission" date="2014-09" db="EMBL/GenBank/DDBJ databases">
        <title>Using Illumina technology Improving SMRT sequencing Genome Assembly by RASTools.</title>
        <authorList>
            <person name="Zhou Y."/>
            <person name="Ma T."/>
            <person name="Liu T."/>
        </authorList>
    </citation>
    <scope>NUCLEOTIDE SEQUENCE [LARGE SCALE GENOMIC DNA]</scope>
    <source>
        <strain evidence="1 2">ATCC 55669</strain>
    </source>
</reference>
<dbReference type="HOGENOM" id="CLU_159366_0_0_5"/>
<sequence>MAYLMLDADRLPALPPATPAAVPAIDDQPAARLTGLEWSVVALARKDALSSLRRPGRMASALGALFRQPHNPMLADERLEALRRIAVFAWHYGYTIPSAELTRFLNAGFSPAQYELMTDSIGVARRKTMGARR</sequence>
<dbReference type="Proteomes" id="UP000033200">
    <property type="component" value="Chromosome"/>
</dbReference>
<dbReference type="eggNOG" id="ENOG502ZX0X">
    <property type="taxonomic scope" value="Bacteria"/>
</dbReference>
<dbReference type="STRING" id="1549858.MC45_02665"/>
<dbReference type="AlphaFoldDB" id="A0A097ED37"/>
<evidence type="ECO:0000313" key="1">
    <source>
        <dbReference type="EMBL" id="AIT05482.1"/>
    </source>
</evidence>
<accession>A0A097ED37</accession>
<name>A0A097ED37_9SPHN</name>
<proteinExistence type="predicted"/>
<gene>
    <name evidence="1" type="ORF">MC45_02665</name>
</gene>
<protein>
    <submittedName>
        <fullName evidence="1">Uncharacterized protein</fullName>
    </submittedName>
</protein>